<keyword evidence="10" id="KW-1015">Disulfide bond</keyword>
<evidence type="ECO:0000256" key="1">
    <source>
        <dbReference type="ARBA" id="ARBA00004141"/>
    </source>
</evidence>
<dbReference type="PANTHER" id="PTHR35457">
    <property type="entry name" value="HEME A SYNTHASE"/>
    <property type="match status" value="1"/>
</dbReference>
<evidence type="ECO:0000256" key="5">
    <source>
        <dbReference type="ARBA" id="ARBA00022989"/>
    </source>
</evidence>
<dbReference type="Pfam" id="PF02628">
    <property type="entry name" value="COX15-CtaA"/>
    <property type="match status" value="1"/>
</dbReference>
<keyword evidence="8" id="KW-0350">Heme biosynthesis</keyword>
<evidence type="ECO:0000256" key="13">
    <source>
        <dbReference type="SAM" id="Phobius"/>
    </source>
</evidence>
<dbReference type="GO" id="GO:0016491">
    <property type="term" value="F:oxidoreductase activity"/>
    <property type="evidence" value="ECO:0007669"/>
    <property type="project" value="UniProtKB-KW"/>
</dbReference>
<sequence length="381" mass="42158">MGLDAMKNQKNDQPPRADDQLTTHPSANYSLLTHITAILLFLITFILITVGGNVTSLDQGLAVPDGWTTFGHWTLIAPPSVWWENMGTFWEHSHRLFGNAAGILSIALVLLAYIKQRDRIWLPNTALLLLLMIVVQGIMGVYRVTELSTALALIHGVFGQVILATCVLLVAATSKLWINYTKSWKPNQQLTLKTLRIMSLLMVFFLLIQLILGAGVRHSKSALAIPDFPKMHGEWIPPLTQAAVDAKFDEYKAQKVFTREYTVSQVHLHLTHRLLAFFILFFGLIYFIMMLKQSRISPILLGPAFTVINLLFLQVILGILVIWSNDYPINATVHQACGAALLAACVWAAIRIHLAAAGTYLPQTTSTTSSPQKPSAQGGLA</sequence>
<dbReference type="InterPro" id="IPR050450">
    <property type="entry name" value="COX15/CtaA_HemeA_synthase"/>
</dbReference>
<dbReference type="PANTHER" id="PTHR35457:SF1">
    <property type="entry name" value="HEME A SYNTHASE"/>
    <property type="match status" value="1"/>
</dbReference>
<feature type="transmembrane region" description="Helical" evidence="13">
    <location>
        <begin position="329"/>
        <end position="350"/>
    </location>
</feature>
<evidence type="ECO:0000256" key="9">
    <source>
        <dbReference type="ARBA" id="ARBA00023136"/>
    </source>
</evidence>
<name>A0A517YTT8_9BACT</name>
<keyword evidence="5 13" id="KW-1133">Transmembrane helix</keyword>
<evidence type="ECO:0000256" key="3">
    <source>
        <dbReference type="ARBA" id="ARBA00022692"/>
    </source>
</evidence>
<feature type="transmembrane region" description="Helical" evidence="13">
    <location>
        <begin position="300"/>
        <end position="323"/>
    </location>
</feature>
<comment type="pathway">
    <text evidence="11">Porphyrin-containing compound metabolism.</text>
</comment>
<organism evidence="14 15">
    <name type="scientific">Poriferisphaera corsica</name>
    <dbReference type="NCBI Taxonomy" id="2528020"/>
    <lineage>
        <taxon>Bacteria</taxon>
        <taxon>Pseudomonadati</taxon>
        <taxon>Planctomycetota</taxon>
        <taxon>Phycisphaerae</taxon>
        <taxon>Phycisphaerales</taxon>
        <taxon>Phycisphaeraceae</taxon>
        <taxon>Poriferisphaera</taxon>
    </lineage>
</organism>
<dbReference type="GO" id="GO:0016020">
    <property type="term" value="C:membrane"/>
    <property type="evidence" value="ECO:0007669"/>
    <property type="project" value="UniProtKB-SubCell"/>
</dbReference>
<dbReference type="Proteomes" id="UP000317369">
    <property type="component" value="Chromosome"/>
</dbReference>
<dbReference type="GO" id="GO:0006784">
    <property type="term" value="P:heme A biosynthetic process"/>
    <property type="evidence" value="ECO:0007669"/>
    <property type="project" value="InterPro"/>
</dbReference>
<reference evidence="14 15" key="1">
    <citation type="submission" date="2019-02" db="EMBL/GenBank/DDBJ databases">
        <title>Deep-cultivation of Planctomycetes and their phenomic and genomic characterization uncovers novel biology.</title>
        <authorList>
            <person name="Wiegand S."/>
            <person name="Jogler M."/>
            <person name="Boedeker C."/>
            <person name="Pinto D."/>
            <person name="Vollmers J."/>
            <person name="Rivas-Marin E."/>
            <person name="Kohn T."/>
            <person name="Peeters S.H."/>
            <person name="Heuer A."/>
            <person name="Rast P."/>
            <person name="Oberbeckmann S."/>
            <person name="Bunk B."/>
            <person name="Jeske O."/>
            <person name="Meyerdierks A."/>
            <person name="Storesund J.E."/>
            <person name="Kallscheuer N."/>
            <person name="Luecker S."/>
            <person name="Lage O.M."/>
            <person name="Pohl T."/>
            <person name="Merkel B.J."/>
            <person name="Hornburger P."/>
            <person name="Mueller R.-W."/>
            <person name="Bruemmer F."/>
            <person name="Labrenz M."/>
            <person name="Spormann A.M."/>
            <person name="Op den Camp H."/>
            <person name="Overmann J."/>
            <person name="Amann R."/>
            <person name="Jetten M.S.M."/>
            <person name="Mascher T."/>
            <person name="Medema M.H."/>
            <person name="Devos D.P."/>
            <person name="Kaster A.-K."/>
            <person name="Ovreas L."/>
            <person name="Rohde M."/>
            <person name="Galperin M.Y."/>
            <person name="Jogler C."/>
        </authorList>
    </citation>
    <scope>NUCLEOTIDE SEQUENCE [LARGE SCALE GENOMIC DNA]</scope>
    <source>
        <strain evidence="14 15">KS4</strain>
    </source>
</reference>
<keyword evidence="3 13" id="KW-0812">Transmembrane</keyword>
<keyword evidence="6" id="KW-0560">Oxidoreductase</keyword>
<accession>A0A517YTT8</accession>
<feature type="transmembrane region" description="Helical" evidence="13">
    <location>
        <begin position="270"/>
        <end position="288"/>
    </location>
</feature>
<dbReference type="KEGG" id="pcor:KS4_17060"/>
<feature type="transmembrane region" description="Helical" evidence="13">
    <location>
        <begin position="150"/>
        <end position="173"/>
    </location>
</feature>
<feature type="transmembrane region" description="Helical" evidence="13">
    <location>
        <begin position="31"/>
        <end position="51"/>
    </location>
</feature>
<proteinExistence type="predicted"/>
<feature type="region of interest" description="Disordered" evidence="12">
    <location>
        <begin position="1"/>
        <end position="20"/>
    </location>
</feature>
<feature type="compositionally biased region" description="Basic and acidic residues" evidence="12">
    <location>
        <begin position="7"/>
        <end position="20"/>
    </location>
</feature>
<evidence type="ECO:0000256" key="11">
    <source>
        <dbReference type="ARBA" id="ARBA00023444"/>
    </source>
</evidence>
<evidence type="ECO:0000256" key="12">
    <source>
        <dbReference type="SAM" id="MobiDB-lite"/>
    </source>
</evidence>
<keyword evidence="7" id="KW-0408">Iron</keyword>
<evidence type="ECO:0000256" key="8">
    <source>
        <dbReference type="ARBA" id="ARBA00023133"/>
    </source>
</evidence>
<dbReference type="InterPro" id="IPR003780">
    <property type="entry name" value="COX15/CtaA_fam"/>
</dbReference>
<feature type="transmembrane region" description="Helical" evidence="13">
    <location>
        <begin position="194"/>
        <end position="216"/>
    </location>
</feature>
<keyword evidence="4" id="KW-0479">Metal-binding</keyword>
<keyword evidence="15" id="KW-1185">Reference proteome</keyword>
<evidence type="ECO:0000313" key="15">
    <source>
        <dbReference type="Proteomes" id="UP000317369"/>
    </source>
</evidence>
<dbReference type="GO" id="GO:0046872">
    <property type="term" value="F:metal ion binding"/>
    <property type="evidence" value="ECO:0007669"/>
    <property type="project" value="UniProtKB-KW"/>
</dbReference>
<protein>
    <submittedName>
        <fullName evidence="14">Heme A synthase</fullName>
    </submittedName>
</protein>
<dbReference type="OrthoDB" id="128939at2"/>
<evidence type="ECO:0000256" key="10">
    <source>
        <dbReference type="ARBA" id="ARBA00023157"/>
    </source>
</evidence>
<feature type="transmembrane region" description="Helical" evidence="13">
    <location>
        <begin position="96"/>
        <end position="114"/>
    </location>
</feature>
<dbReference type="EMBL" id="CP036425">
    <property type="protein sequence ID" value="QDU33650.1"/>
    <property type="molecule type" value="Genomic_DNA"/>
</dbReference>
<keyword evidence="2" id="KW-1003">Cell membrane</keyword>
<feature type="transmembrane region" description="Helical" evidence="13">
    <location>
        <begin position="126"/>
        <end position="144"/>
    </location>
</feature>
<evidence type="ECO:0000256" key="6">
    <source>
        <dbReference type="ARBA" id="ARBA00023002"/>
    </source>
</evidence>
<evidence type="ECO:0000313" key="14">
    <source>
        <dbReference type="EMBL" id="QDU33650.1"/>
    </source>
</evidence>
<keyword evidence="9 13" id="KW-0472">Membrane</keyword>
<evidence type="ECO:0000256" key="2">
    <source>
        <dbReference type="ARBA" id="ARBA00022475"/>
    </source>
</evidence>
<evidence type="ECO:0000256" key="4">
    <source>
        <dbReference type="ARBA" id="ARBA00022723"/>
    </source>
</evidence>
<comment type="subcellular location">
    <subcellularLocation>
        <location evidence="1">Membrane</location>
        <topology evidence="1">Multi-pass membrane protein</topology>
    </subcellularLocation>
</comment>
<gene>
    <name evidence="14" type="primary">ctaA</name>
    <name evidence="14" type="ORF">KS4_17060</name>
</gene>
<evidence type="ECO:0000256" key="7">
    <source>
        <dbReference type="ARBA" id="ARBA00023004"/>
    </source>
</evidence>
<dbReference type="AlphaFoldDB" id="A0A517YTT8"/>